<evidence type="ECO:0000313" key="4">
    <source>
        <dbReference type="EMBL" id="QKH22816.1"/>
    </source>
</evidence>
<sequence>MDKEMTRTDKVVALSMVSIAFLYMSFNLYLSLQDNQTGNVIMSIAILGIMILPILIRRKKLSPAFALLVIVMVAVSLILTINIHQQKEINFVKRGTPIEVTVVDKMERQRDASIRYYVYVDANGKKVQSEIRDRQTFKKIQEGNKIQAIEYRGEVKLEVEIAEEYERSQTMFKRNK</sequence>
<reference evidence="2 5" key="1">
    <citation type="journal article" date="2015" name="Genome Announc.">
        <title>Complete genome sequences for 35 biothreat assay-relevant bacillus species.</title>
        <authorList>
            <person name="Johnson S.L."/>
            <person name="Daligault H.E."/>
            <person name="Davenport K.W."/>
            <person name="Jaissle J."/>
            <person name="Frey K.G."/>
            <person name="Ladner J.T."/>
            <person name="Broomall S.M."/>
            <person name="Bishop-Lilly K.A."/>
            <person name="Bruce D.C."/>
            <person name="Gibbons H.S."/>
            <person name="Coyne S.R."/>
            <person name="Lo C.C."/>
            <person name="Meincke L."/>
            <person name="Munk A.C."/>
            <person name="Koroleva G.I."/>
            <person name="Rosenzweig C.N."/>
            <person name="Palacios G.F."/>
            <person name="Redden C.L."/>
            <person name="Minogue T.D."/>
            <person name="Chain P.S."/>
        </authorList>
    </citation>
    <scope>NUCLEOTIDE SEQUENCE [LARGE SCALE GENOMIC DNA]</scope>
    <source>
        <strain evidence="2 5">HD1011</strain>
        <plasmid evidence="2 5">2</plasmid>
    </source>
</reference>
<keyword evidence="1" id="KW-0812">Transmembrane</keyword>
<geneLocation type="plasmid" evidence="4 6">
    <name>unnamed3</name>
</geneLocation>
<dbReference type="Proteomes" id="UP000501107">
    <property type="component" value="Plasmid unnamed3"/>
</dbReference>
<dbReference type="KEGG" id="btw:BF38_5731"/>
<evidence type="ECO:0000313" key="3">
    <source>
        <dbReference type="EMBL" id="MDR4174512.1"/>
    </source>
</evidence>
<reference evidence="4 6" key="3">
    <citation type="submission" date="2020-05" db="EMBL/GenBank/DDBJ databases">
        <title>FDA dAtabase for Regulatory Grade micrObial Sequences (FDA-ARGOS): Supporting development and validation of Infectious Disease Dx tests.</title>
        <authorList>
            <person name="Nelson B."/>
            <person name="Plummer A."/>
            <person name="Tallon L."/>
            <person name="Sadzewicz L."/>
            <person name="Zhao X."/>
            <person name="Vavikolanu K."/>
            <person name="Mehta A."/>
            <person name="Aluvathingal J."/>
            <person name="Nadendla S."/>
            <person name="Myers T."/>
            <person name="Yan Y."/>
            <person name="Sichtig H."/>
        </authorList>
    </citation>
    <scope>NUCLEOTIDE SEQUENCE [LARGE SCALE GENOMIC DNA]</scope>
    <source>
        <strain evidence="4 6">FDAARGOS_795</strain>
        <plasmid evidence="4 6">unnamed3</plasmid>
    </source>
</reference>
<feature type="transmembrane region" description="Helical" evidence="1">
    <location>
        <begin position="12"/>
        <end position="32"/>
    </location>
</feature>
<proteinExistence type="predicted"/>
<feature type="transmembrane region" description="Helical" evidence="1">
    <location>
        <begin position="63"/>
        <end position="83"/>
    </location>
</feature>
<organism evidence="4 6">
    <name type="scientific">Bacillus thuringiensis</name>
    <dbReference type="NCBI Taxonomy" id="1428"/>
    <lineage>
        <taxon>Bacteria</taxon>
        <taxon>Bacillati</taxon>
        <taxon>Bacillota</taxon>
        <taxon>Bacilli</taxon>
        <taxon>Bacillales</taxon>
        <taxon>Bacillaceae</taxon>
        <taxon>Bacillus</taxon>
        <taxon>Bacillus cereus group</taxon>
    </lineage>
</organism>
<dbReference type="EMBL" id="CP009334">
    <property type="protein sequence ID" value="AJG73815.1"/>
    <property type="molecule type" value="Genomic_DNA"/>
</dbReference>
<keyword evidence="4" id="KW-0614">Plasmid</keyword>
<dbReference type="EMBL" id="VKQN01000001">
    <property type="protein sequence ID" value="MDR4174512.1"/>
    <property type="molecule type" value="Genomic_DNA"/>
</dbReference>
<dbReference type="RefSeq" id="WP_000356905.1">
    <property type="nucleotide sequence ID" value="NZ_JBAFXM010000005.1"/>
</dbReference>
<evidence type="ECO:0000313" key="2">
    <source>
        <dbReference type="EMBL" id="AJG73815.1"/>
    </source>
</evidence>
<accession>A0A0B5NBN6</accession>
<feature type="transmembrane region" description="Helical" evidence="1">
    <location>
        <begin position="38"/>
        <end position="56"/>
    </location>
</feature>
<gene>
    <name evidence="2" type="ORF">BF38_5731</name>
    <name evidence="3" type="ORF">FO599_00020</name>
    <name evidence="4" type="ORF">FOC89_02200</name>
</gene>
<dbReference type="EMBL" id="CP053979">
    <property type="protein sequence ID" value="QKH22816.1"/>
    <property type="molecule type" value="Genomic_DNA"/>
</dbReference>
<dbReference type="AlphaFoldDB" id="A0A0B5NBN6"/>
<keyword evidence="1" id="KW-0472">Membrane</keyword>
<evidence type="ECO:0000256" key="1">
    <source>
        <dbReference type="SAM" id="Phobius"/>
    </source>
</evidence>
<dbReference type="Proteomes" id="UP001181533">
    <property type="component" value="Unassembled WGS sequence"/>
</dbReference>
<name>A0A0B5NBN6_BACTU</name>
<geneLocation type="plasmid" evidence="2 5">
    <name>2</name>
</geneLocation>
<evidence type="ECO:0000313" key="5">
    <source>
        <dbReference type="Proteomes" id="UP000031876"/>
    </source>
</evidence>
<protein>
    <submittedName>
        <fullName evidence="4">Uncharacterized protein</fullName>
    </submittedName>
</protein>
<dbReference type="Proteomes" id="UP000031876">
    <property type="component" value="Plasmid 2"/>
</dbReference>
<keyword evidence="1" id="KW-1133">Transmembrane helix</keyword>
<reference evidence="3" key="2">
    <citation type="submission" date="2019-07" db="EMBL/GenBank/DDBJ databases">
        <title>Phylogenomic Reclassification of ATCC Bacillus Strains and Various Taxa within the Genus Bacillus.</title>
        <authorList>
            <person name="Riojas M.A."/>
            <person name="Frank A.M."/>
            <person name="Fenn S.L."/>
            <person name="King S.P."/>
            <person name="Brower S.M."/>
            <person name="Hazbon M.H."/>
        </authorList>
    </citation>
    <scope>NUCLEOTIDE SEQUENCE</scope>
    <source>
        <strain evidence="3">ATCC 35646</strain>
    </source>
</reference>
<evidence type="ECO:0000313" key="6">
    <source>
        <dbReference type="Proteomes" id="UP000501107"/>
    </source>
</evidence>